<organism evidence="2 3">
    <name type="scientific">Legionella parisiensis</name>
    <dbReference type="NCBI Taxonomy" id="45071"/>
    <lineage>
        <taxon>Bacteria</taxon>
        <taxon>Pseudomonadati</taxon>
        <taxon>Pseudomonadota</taxon>
        <taxon>Gammaproteobacteria</taxon>
        <taxon>Legionellales</taxon>
        <taxon>Legionellaceae</taxon>
        <taxon>Legionella</taxon>
    </lineage>
</organism>
<dbReference type="GO" id="GO:0005085">
    <property type="term" value="F:guanyl-nucleotide exchange factor activity"/>
    <property type="evidence" value="ECO:0007669"/>
    <property type="project" value="InterPro"/>
</dbReference>
<dbReference type="Gene3D" id="1.10.840.10">
    <property type="entry name" value="Ras guanine-nucleotide exchange factors catalytic domain"/>
    <property type="match status" value="1"/>
</dbReference>
<evidence type="ECO:0000313" key="2">
    <source>
        <dbReference type="EMBL" id="OEH45545.1"/>
    </source>
</evidence>
<dbReference type="EMBL" id="LSOG01000090">
    <property type="protein sequence ID" value="OEH45545.1"/>
    <property type="molecule type" value="Genomic_DNA"/>
</dbReference>
<dbReference type="AlphaFoldDB" id="A0A1E5JLX0"/>
<name>A0A1E5JLX0_9GAMM</name>
<accession>A0A1E5JLX0</accession>
<sequence length="454" mass="52806">MPRIMNGNAFVAIENHLNNLFDQVYKHDKHDRPEITLQVQAFLDDFSESLVNHCRQLFINVREEDVIYYKSKDKRKGAYSIDPLSNYSDTLALMTTLLVAEQEDPTKRVFYYELFIQLMNSCYRKGDLISATAIWTGLRNNNLEEYVDMHQISAKSRLLWRECDVELEKINNPKTSIIAHEELRGKLKGVLIPSLNPLIQIQANCKQVYDDRCAEAQEKLKEIEPKLREIDRKMHQFLNQLQHDNSIWSQEYYNYMSTIYIHQCQFEYLCLLREFDAHLGYPGVAKEFHKDQSAERLVNLLNRCFQENCRLKVSPPNEEVVALLAEVDEFNRIYPGDLTLDLYDLVRENCQEVKAKHMGRDTSKIMAGLKQPRGTPGVWYDSEQEPQDVEYIQPAYDGIKLMNELGYAIEAHQPKVTVVPVGRMPCGFFKGIPKGQVVEEEPMLELQDVQGIDL</sequence>
<dbReference type="SUPFAM" id="SSF48366">
    <property type="entry name" value="Ras GEF"/>
    <property type="match status" value="1"/>
</dbReference>
<dbReference type="RefSeq" id="WP_058516707.1">
    <property type="nucleotide sequence ID" value="NZ_CAAAIE010000002.1"/>
</dbReference>
<protein>
    <recommendedName>
        <fullName evidence="1">Ras-GEF domain-containing protein</fullName>
    </recommendedName>
</protein>
<comment type="caution">
    <text evidence="2">The sequence shown here is derived from an EMBL/GenBank/DDBJ whole genome shotgun (WGS) entry which is preliminary data.</text>
</comment>
<evidence type="ECO:0000259" key="1">
    <source>
        <dbReference type="Pfam" id="PF00617"/>
    </source>
</evidence>
<dbReference type="InterPro" id="IPR023578">
    <property type="entry name" value="Ras_GEF_dom_sf"/>
</dbReference>
<dbReference type="OrthoDB" id="5637564at2"/>
<dbReference type="InterPro" id="IPR001895">
    <property type="entry name" value="RASGEF_cat_dom"/>
</dbReference>
<evidence type="ECO:0000313" key="3">
    <source>
        <dbReference type="Proteomes" id="UP000095229"/>
    </source>
</evidence>
<reference evidence="2 3" key="1">
    <citation type="submission" date="2016-02" db="EMBL/GenBank/DDBJ databases">
        <title>Secondary metabolites in Legionella.</title>
        <authorList>
            <person name="Tobias N.J."/>
            <person name="Bode H.B."/>
        </authorList>
    </citation>
    <scope>NUCLEOTIDE SEQUENCE [LARGE SCALE GENOMIC DNA]</scope>
    <source>
        <strain evidence="2 3">DSM 19216</strain>
    </source>
</reference>
<keyword evidence="3" id="KW-1185">Reference proteome</keyword>
<gene>
    <name evidence="2" type="ORF">lpari_03455</name>
</gene>
<dbReference type="InterPro" id="IPR036964">
    <property type="entry name" value="RASGEF_cat_dom_sf"/>
</dbReference>
<dbReference type="GO" id="GO:0007264">
    <property type="term" value="P:small GTPase-mediated signal transduction"/>
    <property type="evidence" value="ECO:0007669"/>
    <property type="project" value="InterPro"/>
</dbReference>
<dbReference type="PATRIC" id="fig|45071.6.peg.866"/>
<feature type="domain" description="Ras-GEF" evidence="1">
    <location>
        <begin position="52"/>
        <end position="196"/>
    </location>
</feature>
<dbReference type="Pfam" id="PF00617">
    <property type="entry name" value="RasGEF"/>
    <property type="match status" value="1"/>
</dbReference>
<proteinExistence type="predicted"/>
<dbReference type="Proteomes" id="UP000095229">
    <property type="component" value="Unassembled WGS sequence"/>
</dbReference>